<protein>
    <submittedName>
        <fullName evidence="1">Uncharacterized protein</fullName>
    </submittedName>
</protein>
<evidence type="ECO:0000313" key="2">
    <source>
        <dbReference type="Proteomes" id="UP001519290"/>
    </source>
</evidence>
<proteinExistence type="predicted"/>
<gene>
    <name evidence="1" type="ORF">JOF43_003759</name>
</gene>
<keyword evidence="2" id="KW-1185">Reference proteome</keyword>
<sequence>MIDFPATAQKPPVAKLEAAARVLNTAGWTCHSGYHEPEQFDECSECRRVCTDIARAALVAASQAR</sequence>
<comment type="caution">
    <text evidence="1">The sequence shown here is derived from an EMBL/GenBank/DDBJ whole genome shotgun (WGS) entry which is preliminary data.</text>
</comment>
<accession>A0ABS4X5Q4</accession>
<organism evidence="1 2">
    <name type="scientific">Brachybacterium sacelli</name>
    <dbReference type="NCBI Taxonomy" id="173364"/>
    <lineage>
        <taxon>Bacteria</taxon>
        <taxon>Bacillati</taxon>
        <taxon>Actinomycetota</taxon>
        <taxon>Actinomycetes</taxon>
        <taxon>Micrococcales</taxon>
        <taxon>Dermabacteraceae</taxon>
        <taxon>Brachybacterium</taxon>
    </lineage>
</organism>
<dbReference type="EMBL" id="JAGIOD010000002">
    <property type="protein sequence ID" value="MBP2383770.1"/>
    <property type="molecule type" value="Genomic_DNA"/>
</dbReference>
<dbReference type="RefSeq" id="WP_377782439.1">
    <property type="nucleotide sequence ID" value="NZ_JBHSKB010000001.1"/>
</dbReference>
<dbReference type="Proteomes" id="UP001519290">
    <property type="component" value="Unassembled WGS sequence"/>
</dbReference>
<reference evidence="1 2" key="1">
    <citation type="submission" date="2021-03" db="EMBL/GenBank/DDBJ databases">
        <title>Sequencing the genomes of 1000 actinobacteria strains.</title>
        <authorList>
            <person name="Klenk H.-P."/>
        </authorList>
    </citation>
    <scope>NUCLEOTIDE SEQUENCE [LARGE SCALE GENOMIC DNA]</scope>
    <source>
        <strain evidence="1 2">DSM 14566</strain>
    </source>
</reference>
<evidence type="ECO:0000313" key="1">
    <source>
        <dbReference type="EMBL" id="MBP2383770.1"/>
    </source>
</evidence>
<name>A0ABS4X5Q4_9MICO</name>